<keyword evidence="1 6" id="KW-0637">Prenyltransferase</keyword>
<evidence type="ECO:0000313" key="9">
    <source>
        <dbReference type="Proteomes" id="UP000199529"/>
    </source>
</evidence>
<gene>
    <name evidence="8" type="ORF">SAMN05216215_106615</name>
</gene>
<dbReference type="RefSeq" id="WP_093276735.1">
    <property type="nucleotide sequence ID" value="NZ_FNOK01000066.1"/>
</dbReference>
<accession>A0A1H3SJH7</accession>
<dbReference type="PANTHER" id="PTHR43374:SF1">
    <property type="entry name" value="FLAVIN PRENYLTRANSFERASE PAD1, MITOCHONDRIAL"/>
    <property type="match status" value="1"/>
</dbReference>
<evidence type="ECO:0000256" key="3">
    <source>
        <dbReference type="ARBA" id="ARBA00022643"/>
    </source>
</evidence>
<dbReference type="AlphaFoldDB" id="A0A1H3SJH7"/>
<evidence type="ECO:0000259" key="7">
    <source>
        <dbReference type="Pfam" id="PF02441"/>
    </source>
</evidence>
<dbReference type="GO" id="GO:0016831">
    <property type="term" value="F:carboxy-lyase activity"/>
    <property type="evidence" value="ECO:0007669"/>
    <property type="project" value="TreeGrafter"/>
</dbReference>
<evidence type="ECO:0000313" key="8">
    <source>
        <dbReference type="EMBL" id="SDZ38094.1"/>
    </source>
</evidence>
<organism evidence="8 9">
    <name type="scientific">Saccharopolyspora shandongensis</name>
    <dbReference type="NCBI Taxonomy" id="418495"/>
    <lineage>
        <taxon>Bacteria</taxon>
        <taxon>Bacillati</taxon>
        <taxon>Actinomycetota</taxon>
        <taxon>Actinomycetes</taxon>
        <taxon>Pseudonocardiales</taxon>
        <taxon>Pseudonocardiaceae</taxon>
        <taxon>Saccharopolyspora</taxon>
    </lineage>
</organism>
<dbReference type="Gene3D" id="3.40.50.1950">
    <property type="entry name" value="Flavin prenyltransferase-like"/>
    <property type="match status" value="1"/>
</dbReference>
<proteinExistence type="inferred from homology"/>
<feature type="binding site" evidence="6">
    <location>
        <begin position="9"/>
        <end position="11"/>
    </location>
    <ligand>
        <name>FMN</name>
        <dbReference type="ChEBI" id="CHEBI:58210"/>
    </ligand>
</feature>
<keyword evidence="4 6" id="KW-0808">Transferase</keyword>
<protein>
    <recommendedName>
        <fullName evidence="6">Probable UbiX-like flavin prenyltransferase</fullName>
        <ecNumber evidence="6">2.5.1.129</ecNumber>
    </recommendedName>
    <alternativeName>
        <fullName evidence="6">Phenolic acid decarboxylase subunit B</fullName>
        <shortName evidence="6">PAD</shortName>
    </alternativeName>
</protein>
<feature type="binding site" evidence="6">
    <location>
        <position position="36"/>
    </location>
    <ligand>
        <name>FMN</name>
        <dbReference type="ChEBI" id="CHEBI:58210"/>
    </ligand>
</feature>
<dbReference type="SUPFAM" id="SSF52507">
    <property type="entry name" value="Homo-oligomeric flavin-containing Cys decarboxylases, HFCD"/>
    <property type="match status" value="1"/>
</dbReference>
<dbReference type="InterPro" id="IPR032901">
    <property type="entry name" value="UbiX_pad_YclB"/>
</dbReference>
<dbReference type="PANTHER" id="PTHR43374">
    <property type="entry name" value="FLAVIN PRENYLTRANSFERASE"/>
    <property type="match status" value="1"/>
</dbReference>
<dbReference type="NCBIfam" id="NF004685">
    <property type="entry name" value="PRK06029.1"/>
    <property type="match status" value="1"/>
</dbReference>
<dbReference type="GO" id="GO:0106141">
    <property type="term" value="F:flavin prenyltransferase activity"/>
    <property type="evidence" value="ECO:0007669"/>
    <property type="project" value="UniProtKB-EC"/>
</dbReference>
<dbReference type="Proteomes" id="UP000199529">
    <property type="component" value="Unassembled WGS sequence"/>
</dbReference>
<name>A0A1H3SJH7_9PSEU</name>
<comment type="catalytic activity">
    <reaction evidence="5 6">
        <text>dimethylallyl phosphate + FMNH2 = prenylated FMNH2 + phosphate</text>
        <dbReference type="Rhea" id="RHEA:37743"/>
        <dbReference type="ChEBI" id="CHEBI:43474"/>
        <dbReference type="ChEBI" id="CHEBI:57618"/>
        <dbReference type="ChEBI" id="CHEBI:87467"/>
        <dbReference type="ChEBI" id="CHEBI:88052"/>
        <dbReference type="EC" id="2.5.1.129"/>
    </reaction>
</comment>
<keyword evidence="6" id="KW-0216">Detoxification</keyword>
<keyword evidence="6" id="KW-0058">Aromatic hydrocarbons catabolism</keyword>
<dbReference type="OrthoDB" id="9781577at2"/>
<keyword evidence="3 6" id="KW-0288">FMN</keyword>
<evidence type="ECO:0000256" key="2">
    <source>
        <dbReference type="ARBA" id="ARBA00022630"/>
    </source>
</evidence>
<dbReference type="GO" id="GO:0009636">
    <property type="term" value="P:response to toxic substance"/>
    <property type="evidence" value="ECO:0007669"/>
    <property type="project" value="UniProtKB-KW"/>
</dbReference>
<comment type="function">
    <text evidence="6">Involved in the non-oxidative decarboxylation and detoxification of phenolic derivatives. Flavin prenyltransferase that catalyzes the synthesis of the prenylated FMN cofactor (prenyl-FMN) for phenolic acid decarboxylase.</text>
</comment>
<dbReference type="FunFam" id="3.40.50.1950:FF:000001">
    <property type="entry name" value="Flavin prenyltransferase UbiX"/>
    <property type="match status" value="1"/>
</dbReference>
<evidence type="ECO:0000256" key="1">
    <source>
        <dbReference type="ARBA" id="ARBA00022602"/>
    </source>
</evidence>
<dbReference type="InterPro" id="IPR036551">
    <property type="entry name" value="Flavin_trans-like"/>
</dbReference>
<comment type="similarity">
    <text evidence="6">Belongs to the UbiX/PAD1 family. YclB subfamily.</text>
</comment>
<feature type="domain" description="Flavoprotein" evidence="7">
    <location>
        <begin position="1"/>
        <end position="172"/>
    </location>
</feature>
<dbReference type="HAMAP" id="MF_01984">
    <property type="entry name" value="ubiX_pad"/>
    <property type="match status" value="1"/>
</dbReference>
<dbReference type="NCBIfam" id="TIGR00421">
    <property type="entry name" value="ubiX_pad"/>
    <property type="match status" value="1"/>
</dbReference>
<evidence type="ECO:0000256" key="5">
    <source>
        <dbReference type="ARBA" id="ARBA00050612"/>
    </source>
</evidence>
<keyword evidence="9" id="KW-1185">Reference proteome</keyword>
<dbReference type="HAMAP" id="MF_01986">
    <property type="entry name" value="ubiX_pad_yclB"/>
    <property type="match status" value="1"/>
</dbReference>
<feature type="binding site" evidence="6">
    <location>
        <begin position="87"/>
        <end position="90"/>
    </location>
    <ligand>
        <name>FMN</name>
        <dbReference type="ChEBI" id="CHEBI:58210"/>
    </ligand>
</feature>
<dbReference type="EMBL" id="FNOK01000066">
    <property type="protein sequence ID" value="SDZ38094.1"/>
    <property type="molecule type" value="Genomic_DNA"/>
</dbReference>
<dbReference type="InterPro" id="IPR003382">
    <property type="entry name" value="Flavoprotein"/>
</dbReference>
<feature type="binding site" evidence="6">
    <location>
        <position position="122"/>
    </location>
    <ligand>
        <name>FMN</name>
        <dbReference type="ChEBI" id="CHEBI:58210"/>
    </ligand>
</feature>
<evidence type="ECO:0000256" key="4">
    <source>
        <dbReference type="ARBA" id="ARBA00022679"/>
    </source>
</evidence>
<dbReference type="Pfam" id="PF02441">
    <property type="entry name" value="Flavoprotein"/>
    <property type="match status" value="1"/>
</dbReference>
<keyword evidence="2 6" id="KW-0285">Flavoprotein</keyword>
<dbReference type="STRING" id="418495.SAMN05216215_106615"/>
<comment type="subunit">
    <text evidence="6">Homododecamer.</text>
</comment>
<dbReference type="EC" id="2.5.1.129" evidence="6"/>
<reference evidence="9" key="1">
    <citation type="submission" date="2016-10" db="EMBL/GenBank/DDBJ databases">
        <authorList>
            <person name="Varghese N."/>
            <person name="Submissions S."/>
        </authorList>
    </citation>
    <scope>NUCLEOTIDE SEQUENCE [LARGE SCALE GENOMIC DNA]</scope>
    <source>
        <strain evidence="9">CGMCC 4.3530</strain>
    </source>
</reference>
<evidence type="ECO:0000256" key="6">
    <source>
        <dbReference type="HAMAP-Rule" id="MF_01986"/>
    </source>
</evidence>
<sequence length="215" mass="23398">MRLIVGMTGATGAVFGVRLLEALRELPEVETHLVLSKWARPTLELETGLSVREVTDLADAAHSPGDQGACISSGSFRTDGMIIAPCSMKTLAGIRAGYADGLIGRAADVVLKERRKLVLVPRETPLSETHLENMLALTRLGAQMVPPMPAFYNHPESVDDIVDHITARVLDQFDLPTPNARRWVGIRVAREQRSPQKLPAPRSLALNEQGESHAV</sequence>
<dbReference type="NCBIfam" id="NF041206">
    <property type="entry name" value="VdcB"/>
    <property type="match status" value="1"/>
</dbReference>
<dbReference type="InterPro" id="IPR004507">
    <property type="entry name" value="UbiX-like"/>
</dbReference>